<dbReference type="EMBL" id="JAUIZM010000008">
    <property type="protein sequence ID" value="KAK1371019.1"/>
    <property type="molecule type" value="Genomic_DNA"/>
</dbReference>
<feature type="region of interest" description="Disordered" evidence="1">
    <location>
        <begin position="1"/>
        <end position="25"/>
    </location>
</feature>
<dbReference type="AlphaFoldDB" id="A0AAD8HPL6"/>
<organism evidence="2 3">
    <name type="scientific">Heracleum sosnowskyi</name>
    <dbReference type="NCBI Taxonomy" id="360622"/>
    <lineage>
        <taxon>Eukaryota</taxon>
        <taxon>Viridiplantae</taxon>
        <taxon>Streptophyta</taxon>
        <taxon>Embryophyta</taxon>
        <taxon>Tracheophyta</taxon>
        <taxon>Spermatophyta</taxon>
        <taxon>Magnoliopsida</taxon>
        <taxon>eudicotyledons</taxon>
        <taxon>Gunneridae</taxon>
        <taxon>Pentapetalae</taxon>
        <taxon>asterids</taxon>
        <taxon>campanulids</taxon>
        <taxon>Apiales</taxon>
        <taxon>Apiaceae</taxon>
        <taxon>Apioideae</taxon>
        <taxon>apioid superclade</taxon>
        <taxon>Tordylieae</taxon>
        <taxon>Tordyliinae</taxon>
        <taxon>Heracleum</taxon>
    </lineage>
</organism>
<evidence type="ECO:0000256" key="1">
    <source>
        <dbReference type="SAM" id="MobiDB-lite"/>
    </source>
</evidence>
<proteinExistence type="predicted"/>
<protein>
    <submittedName>
        <fullName evidence="2">Uncharacterized protein</fullName>
    </submittedName>
</protein>
<reference evidence="2" key="2">
    <citation type="submission" date="2023-05" db="EMBL/GenBank/DDBJ databases">
        <authorList>
            <person name="Schelkunov M.I."/>
        </authorList>
    </citation>
    <scope>NUCLEOTIDE SEQUENCE</scope>
    <source>
        <strain evidence="2">Hsosn_3</strain>
        <tissue evidence="2">Leaf</tissue>
    </source>
</reference>
<reference evidence="2" key="1">
    <citation type="submission" date="2023-02" db="EMBL/GenBank/DDBJ databases">
        <title>Genome of toxic invasive species Heracleum sosnowskyi carries increased number of genes despite the absence of recent whole-genome duplications.</title>
        <authorList>
            <person name="Schelkunov M."/>
            <person name="Shtratnikova V."/>
            <person name="Makarenko M."/>
            <person name="Klepikova A."/>
            <person name="Omelchenko D."/>
            <person name="Novikova G."/>
            <person name="Obukhova E."/>
            <person name="Bogdanov V."/>
            <person name="Penin A."/>
            <person name="Logacheva M."/>
        </authorList>
    </citation>
    <scope>NUCLEOTIDE SEQUENCE</scope>
    <source>
        <strain evidence="2">Hsosn_3</strain>
        <tissue evidence="2">Leaf</tissue>
    </source>
</reference>
<evidence type="ECO:0000313" key="2">
    <source>
        <dbReference type="EMBL" id="KAK1371019.1"/>
    </source>
</evidence>
<name>A0AAD8HPL6_9APIA</name>
<gene>
    <name evidence="2" type="ORF">POM88_037111</name>
</gene>
<keyword evidence="3" id="KW-1185">Reference proteome</keyword>
<comment type="caution">
    <text evidence="2">The sequence shown here is derived from an EMBL/GenBank/DDBJ whole genome shotgun (WGS) entry which is preliminary data.</text>
</comment>
<evidence type="ECO:0000313" key="3">
    <source>
        <dbReference type="Proteomes" id="UP001237642"/>
    </source>
</evidence>
<accession>A0AAD8HPL6</accession>
<sequence>MPASTSPPRPTASSPSSIGLPLHNTGPINMQIQEVRDKLCSIQADILKNPFEENMHKHEEVLEADLCILLQREENIAHQRSRVQWLELGDQNNAYFHKKIASNWNNSKMDTLLTS</sequence>
<dbReference type="Proteomes" id="UP001237642">
    <property type="component" value="Unassembled WGS sequence"/>
</dbReference>
<feature type="compositionally biased region" description="Pro residues" evidence="1">
    <location>
        <begin position="1"/>
        <end position="10"/>
    </location>
</feature>